<reference evidence="4" key="2">
    <citation type="submission" date="2020-04" db="EMBL/GenBank/DDBJ databases">
        <authorList>
            <consortium name="NCBI Genome Project"/>
        </authorList>
    </citation>
    <scope>NUCLEOTIDE SEQUENCE</scope>
    <source>
        <strain evidence="4">CBS 304.34</strain>
    </source>
</reference>
<protein>
    <recommendedName>
        <fullName evidence="5">TPR-like protein</fullName>
    </recommendedName>
</protein>
<feature type="region of interest" description="Disordered" evidence="1">
    <location>
        <begin position="465"/>
        <end position="548"/>
    </location>
</feature>
<evidence type="ECO:0000313" key="3">
    <source>
        <dbReference type="Proteomes" id="UP000504636"/>
    </source>
</evidence>
<dbReference type="RefSeq" id="XP_033582734.1">
    <property type="nucleotide sequence ID" value="XM_033727507.1"/>
</dbReference>
<proteinExistence type="predicted"/>
<feature type="compositionally biased region" description="Basic and acidic residues" evidence="1">
    <location>
        <begin position="387"/>
        <end position="397"/>
    </location>
</feature>
<feature type="compositionally biased region" description="Polar residues" evidence="1">
    <location>
        <begin position="535"/>
        <end position="548"/>
    </location>
</feature>
<dbReference type="AlphaFoldDB" id="A0A6A6Z403"/>
<dbReference type="GeneID" id="54468400"/>
<keyword evidence="3" id="KW-1185">Reference proteome</keyword>
<evidence type="ECO:0000313" key="4">
    <source>
        <dbReference type="RefSeq" id="XP_033582734.1"/>
    </source>
</evidence>
<feature type="region of interest" description="Disordered" evidence="1">
    <location>
        <begin position="301"/>
        <end position="407"/>
    </location>
</feature>
<feature type="compositionally biased region" description="Basic and acidic residues" evidence="1">
    <location>
        <begin position="324"/>
        <end position="371"/>
    </location>
</feature>
<dbReference type="EMBL" id="MU003693">
    <property type="protein sequence ID" value="KAF2815770.1"/>
    <property type="molecule type" value="Genomic_DNA"/>
</dbReference>
<sequence>MSIPAASAATEAIILKLIGQGDDHEDCKRDTLDIRDKWADSLQSAEKYTVAASCNAQSLMRRQECVPKRLSPKFAEWLEEVLENRRRLAENYSKAGWSTDSIKQYRQVLADKASLSNTSDLETYCSDRCILAEELDKTGKAEDMKEAVNIYQETLAKTETVLGSEHVQIVRFRYGLGVELARLEKFEDAKSILRKNVQVPSAQPAANLTQDGIAEILADTKVSLRTCEMAIAKKLELEKQIKAQAEKERSPLVSREKERLGAEQDKPGRLAVCAGPVPEKFPQVDRQAVCEASAERYQQEKKTVLKSEAHRPRFDTFESPPTENRGDRDKPKQERPEQHLPEEKREEKEILDARKGEVTKPSLEARSHQAADDPALDVAQESGAGRVCDESSEKMPIKDGAQTAPPEVCQNQEGSIEQQAYVHLPDTNKPTLIEAAPLKPDFNIHNPFSGLLNLFPSVGFQEMSRHRATSNPNPSDRQPECYSGPSKLDKCTTSVSLQSSKSNASRTQVNHADAKKAIVPTGSPEKQPIDAPTANMLQESSRTVQPRI</sequence>
<feature type="region of interest" description="Disordered" evidence="1">
    <location>
        <begin position="244"/>
        <end position="275"/>
    </location>
</feature>
<dbReference type="OrthoDB" id="3679130at2759"/>
<feature type="compositionally biased region" description="Basic and acidic residues" evidence="1">
    <location>
        <begin position="244"/>
        <end position="268"/>
    </location>
</feature>
<evidence type="ECO:0000313" key="2">
    <source>
        <dbReference type="EMBL" id="KAF2815770.1"/>
    </source>
</evidence>
<evidence type="ECO:0008006" key="5">
    <source>
        <dbReference type="Google" id="ProtNLM"/>
    </source>
</evidence>
<name>A0A6A6Z403_9PEZI</name>
<dbReference type="InterPro" id="IPR011990">
    <property type="entry name" value="TPR-like_helical_dom_sf"/>
</dbReference>
<dbReference type="SUPFAM" id="SSF48452">
    <property type="entry name" value="TPR-like"/>
    <property type="match status" value="1"/>
</dbReference>
<feature type="compositionally biased region" description="Polar residues" evidence="1">
    <location>
        <begin position="491"/>
        <end position="510"/>
    </location>
</feature>
<dbReference type="Gene3D" id="1.25.40.10">
    <property type="entry name" value="Tetratricopeptide repeat domain"/>
    <property type="match status" value="1"/>
</dbReference>
<reference evidence="2 4" key="1">
    <citation type="journal article" date="2020" name="Stud. Mycol.">
        <title>101 Dothideomycetes genomes: a test case for predicting lifestyles and emergence of pathogens.</title>
        <authorList>
            <person name="Haridas S."/>
            <person name="Albert R."/>
            <person name="Binder M."/>
            <person name="Bloem J."/>
            <person name="Labutti K."/>
            <person name="Salamov A."/>
            <person name="Andreopoulos B."/>
            <person name="Baker S."/>
            <person name="Barry K."/>
            <person name="Bills G."/>
            <person name="Bluhm B."/>
            <person name="Cannon C."/>
            <person name="Castanera R."/>
            <person name="Culley D."/>
            <person name="Daum C."/>
            <person name="Ezra D."/>
            <person name="Gonzalez J."/>
            <person name="Henrissat B."/>
            <person name="Kuo A."/>
            <person name="Liang C."/>
            <person name="Lipzen A."/>
            <person name="Lutzoni F."/>
            <person name="Magnuson J."/>
            <person name="Mondo S."/>
            <person name="Nolan M."/>
            <person name="Ohm R."/>
            <person name="Pangilinan J."/>
            <person name="Park H.-J."/>
            <person name="Ramirez L."/>
            <person name="Alfaro M."/>
            <person name="Sun H."/>
            <person name="Tritt A."/>
            <person name="Yoshinaga Y."/>
            <person name="Zwiers L.-H."/>
            <person name="Turgeon B."/>
            <person name="Goodwin S."/>
            <person name="Spatafora J."/>
            <person name="Crous P."/>
            <person name="Grigoriev I."/>
        </authorList>
    </citation>
    <scope>NUCLEOTIDE SEQUENCE</scope>
    <source>
        <strain evidence="2 4">CBS 304.34</strain>
    </source>
</reference>
<accession>A0A6A6Z403</accession>
<evidence type="ECO:0000256" key="1">
    <source>
        <dbReference type="SAM" id="MobiDB-lite"/>
    </source>
</evidence>
<reference evidence="4" key="3">
    <citation type="submission" date="2025-04" db="UniProtKB">
        <authorList>
            <consortium name="RefSeq"/>
        </authorList>
    </citation>
    <scope>IDENTIFICATION</scope>
    <source>
        <strain evidence="4">CBS 304.34</strain>
    </source>
</reference>
<feature type="compositionally biased region" description="Basic and acidic residues" evidence="1">
    <location>
        <begin position="301"/>
        <end position="316"/>
    </location>
</feature>
<gene>
    <name evidence="2 4" type="ORF">BDZ99DRAFT_565701</name>
</gene>
<organism evidence="2">
    <name type="scientific">Mytilinidion resinicola</name>
    <dbReference type="NCBI Taxonomy" id="574789"/>
    <lineage>
        <taxon>Eukaryota</taxon>
        <taxon>Fungi</taxon>
        <taxon>Dikarya</taxon>
        <taxon>Ascomycota</taxon>
        <taxon>Pezizomycotina</taxon>
        <taxon>Dothideomycetes</taxon>
        <taxon>Pleosporomycetidae</taxon>
        <taxon>Mytilinidiales</taxon>
        <taxon>Mytilinidiaceae</taxon>
        <taxon>Mytilinidion</taxon>
    </lineage>
</organism>
<dbReference type="Proteomes" id="UP000504636">
    <property type="component" value="Unplaced"/>
</dbReference>